<dbReference type="EMBL" id="OU466860">
    <property type="protein sequence ID" value="CAH2058782.1"/>
    <property type="molecule type" value="Genomic_DNA"/>
</dbReference>
<accession>A0AAU9S5T2</accession>
<organism evidence="2 3">
    <name type="scientific">Thlaspi arvense</name>
    <name type="common">Field penny-cress</name>
    <dbReference type="NCBI Taxonomy" id="13288"/>
    <lineage>
        <taxon>Eukaryota</taxon>
        <taxon>Viridiplantae</taxon>
        <taxon>Streptophyta</taxon>
        <taxon>Embryophyta</taxon>
        <taxon>Tracheophyta</taxon>
        <taxon>Spermatophyta</taxon>
        <taxon>Magnoliopsida</taxon>
        <taxon>eudicotyledons</taxon>
        <taxon>Gunneridae</taxon>
        <taxon>Pentapetalae</taxon>
        <taxon>rosids</taxon>
        <taxon>malvids</taxon>
        <taxon>Brassicales</taxon>
        <taxon>Brassicaceae</taxon>
        <taxon>Thlaspideae</taxon>
        <taxon>Thlaspi</taxon>
    </lineage>
</organism>
<gene>
    <name evidence="2" type="ORF">TAV2_LOCUS14247</name>
</gene>
<sequence length="125" mass="14191">MAVYEITWICWVKLREQGIFFFPVFLKFSDQLLQNLVDLQTSSPLEIIYSFSAVTPWHFSLNVVELIIYSFSAITPSIVVELLAVIINTNTRGDFLGALEIIHSLCGICHLWIVPKVLTLEGESD</sequence>
<proteinExistence type="predicted"/>
<dbReference type="AlphaFoldDB" id="A0AAU9S5T2"/>
<evidence type="ECO:0000313" key="3">
    <source>
        <dbReference type="Proteomes" id="UP000836841"/>
    </source>
</evidence>
<evidence type="ECO:0000256" key="1">
    <source>
        <dbReference type="SAM" id="Phobius"/>
    </source>
</evidence>
<keyword evidence="1" id="KW-0472">Membrane</keyword>
<keyword evidence="1" id="KW-1133">Transmembrane helix</keyword>
<feature type="transmembrane region" description="Helical" evidence="1">
    <location>
        <begin position="95"/>
        <end position="114"/>
    </location>
</feature>
<feature type="transmembrane region" description="Helical" evidence="1">
    <location>
        <begin position="66"/>
        <end position="88"/>
    </location>
</feature>
<protein>
    <submittedName>
        <fullName evidence="2">Uncharacterized protein</fullName>
    </submittedName>
</protein>
<keyword evidence="3" id="KW-1185">Reference proteome</keyword>
<name>A0AAU9S5T2_THLAR</name>
<reference evidence="2 3" key="1">
    <citation type="submission" date="2022-03" db="EMBL/GenBank/DDBJ databases">
        <authorList>
            <person name="Nunn A."/>
            <person name="Chopra R."/>
            <person name="Nunn A."/>
            <person name="Contreras Garrido A."/>
        </authorList>
    </citation>
    <scope>NUCLEOTIDE SEQUENCE [LARGE SCALE GENOMIC DNA]</scope>
</reference>
<dbReference type="Proteomes" id="UP000836841">
    <property type="component" value="Chromosome 4"/>
</dbReference>
<evidence type="ECO:0000313" key="2">
    <source>
        <dbReference type="EMBL" id="CAH2058782.1"/>
    </source>
</evidence>
<keyword evidence="1" id="KW-0812">Transmembrane</keyword>